<dbReference type="PANTHER" id="PTHR46197:SF1">
    <property type="entry name" value="PROTEIN ABHD14A"/>
    <property type="match status" value="1"/>
</dbReference>
<evidence type="ECO:0000313" key="6">
    <source>
        <dbReference type="Proteomes" id="UP000695026"/>
    </source>
</evidence>
<dbReference type="InterPro" id="IPR029058">
    <property type="entry name" value="AB_hydrolase_fold"/>
</dbReference>
<dbReference type="KEGG" id="pbi:103050372"/>
<keyword evidence="2" id="KW-0963">Cytoplasm</keyword>
<dbReference type="InterPro" id="IPR000073">
    <property type="entry name" value="AB_hydrolase_1"/>
</dbReference>
<sequence>MMDLRRVRDVHFSPHVAHSAQELLEQIIPEHDTLRQALASLSAGLAKLEKHLEETDHRVGTLEAKVMSTQGCVVKHATLMKELAVGKLVADYKLETLENKLRARNLRVTGVPVAIRNVNLIPFIENLLSSASDLNGKQVPICIESAYRLPAKNAQVGNVGNGSTVLITLSDLRHRERILKTSWTSWTTDFHGHKVSFFPDLSPLTYARRKHFVALKQQFLKEGVQAYVLYPAKLKVLHQGKTYIFKDIRSAAQLLDKIRKEKMTVTLIRNRLALLVLGILVTFVLYLLLPAIQHEKFTASVDIPKPRAMEEEMKGTGAGNVTIVTGTTLQNPSVFFREAVLVQNNVASSTERLAVIFLHGQSFTSKIWENLGTLALLSENGYRAVAIDLPGYGDSPHSDSVGTAQGRVSFLEQVFKELGLQKSVLISSSMSGRYSIPFLLSSGEQLKGFVSIAPVGTKDFTTQQYQQVKTPTLIIYGERDTGLGIQSLQSLQQIPRSRVVMLPGAGHACYLDKPQEFHKALLNFLRELK</sequence>
<evidence type="ECO:0000256" key="1">
    <source>
        <dbReference type="ARBA" id="ARBA00004496"/>
    </source>
</evidence>
<reference evidence="7" key="1">
    <citation type="submission" date="2025-08" db="UniProtKB">
        <authorList>
            <consortium name="RefSeq"/>
        </authorList>
    </citation>
    <scope>IDENTIFICATION</scope>
    <source>
        <tissue evidence="7">Liver</tissue>
    </source>
</reference>
<dbReference type="OMA" id="VKHATLM"/>
<proteinExistence type="inferred from homology"/>
<dbReference type="FunFam" id="3.40.50.1820:FF:000077">
    <property type="entry name" value="Abhydrolase domain containing 14B"/>
    <property type="match status" value="1"/>
</dbReference>
<keyword evidence="4" id="KW-1133">Transmembrane helix</keyword>
<dbReference type="GO" id="GO:0005737">
    <property type="term" value="C:cytoplasm"/>
    <property type="evidence" value="ECO:0007669"/>
    <property type="project" value="UniProtKB-SubCell"/>
</dbReference>
<dbReference type="GeneID" id="103050372"/>
<dbReference type="AlphaFoldDB" id="A0A9F2NQG5"/>
<evidence type="ECO:0000256" key="2">
    <source>
        <dbReference type="ARBA" id="ARBA00022490"/>
    </source>
</evidence>
<evidence type="ECO:0000256" key="4">
    <source>
        <dbReference type="SAM" id="Phobius"/>
    </source>
</evidence>
<name>A0A9F2NQG5_PYTBI</name>
<dbReference type="SUPFAM" id="SSF53474">
    <property type="entry name" value="alpha/beta-Hydrolases"/>
    <property type="match status" value="1"/>
</dbReference>
<dbReference type="OrthoDB" id="284184at2759"/>
<dbReference type="Proteomes" id="UP000695026">
    <property type="component" value="Unplaced"/>
</dbReference>
<evidence type="ECO:0000259" key="5">
    <source>
        <dbReference type="Pfam" id="PF12697"/>
    </source>
</evidence>
<feature type="domain" description="AB hydrolase-1" evidence="5">
    <location>
        <begin position="355"/>
        <end position="454"/>
    </location>
</feature>
<dbReference type="RefSeq" id="XP_007425957.1">
    <property type="nucleotide sequence ID" value="XM_007425895.2"/>
</dbReference>
<accession>A0A9F2NQG5</accession>
<organism evidence="6 7">
    <name type="scientific">Python bivittatus</name>
    <name type="common">Burmese python</name>
    <name type="synonym">Python molurus bivittatus</name>
    <dbReference type="NCBI Taxonomy" id="176946"/>
    <lineage>
        <taxon>Eukaryota</taxon>
        <taxon>Metazoa</taxon>
        <taxon>Chordata</taxon>
        <taxon>Craniata</taxon>
        <taxon>Vertebrata</taxon>
        <taxon>Euteleostomi</taxon>
        <taxon>Lepidosauria</taxon>
        <taxon>Squamata</taxon>
        <taxon>Bifurcata</taxon>
        <taxon>Unidentata</taxon>
        <taxon>Episquamata</taxon>
        <taxon>Toxicofera</taxon>
        <taxon>Serpentes</taxon>
        <taxon>Henophidia</taxon>
        <taxon>Pythonidae</taxon>
        <taxon>Python</taxon>
    </lineage>
</organism>
<evidence type="ECO:0000313" key="7">
    <source>
        <dbReference type="RefSeq" id="XP_007425957.1"/>
    </source>
</evidence>
<dbReference type="InterPro" id="IPR042566">
    <property type="entry name" value="L1_C"/>
</dbReference>
<keyword evidence="4" id="KW-0812">Transmembrane</keyword>
<keyword evidence="6" id="KW-1185">Reference proteome</keyword>
<keyword evidence="4" id="KW-0472">Membrane</keyword>
<dbReference type="Gene3D" id="3.40.50.1820">
    <property type="entry name" value="alpha/beta hydrolase"/>
    <property type="match status" value="1"/>
</dbReference>
<protein>
    <submittedName>
        <fullName evidence="7">Uncharacterized protein LOC103050372</fullName>
    </submittedName>
</protein>
<dbReference type="Gene3D" id="3.30.250.20">
    <property type="entry name" value="L1 transposable element, C-terminal domain"/>
    <property type="match status" value="1"/>
</dbReference>
<gene>
    <name evidence="7" type="primary">LOC103050372</name>
</gene>
<comment type="similarity">
    <text evidence="3">Belongs to the AB hydrolase superfamily. ABHD14 family.</text>
</comment>
<dbReference type="Pfam" id="PF12697">
    <property type="entry name" value="Abhydrolase_6"/>
    <property type="match status" value="1"/>
</dbReference>
<comment type="subcellular location">
    <subcellularLocation>
        <location evidence="1">Cytoplasm</location>
    </subcellularLocation>
</comment>
<feature type="transmembrane region" description="Helical" evidence="4">
    <location>
        <begin position="272"/>
        <end position="292"/>
    </location>
</feature>
<evidence type="ECO:0000256" key="3">
    <source>
        <dbReference type="ARBA" id="ARBA00037942"/>
    </source>
</evidence>
<dbReference type="PANTHER" id="PTHR46197">
    <property type="entry name" value="PROTEIN ABHD14B-LIKE"/>
    <property type="match status" value="1"/>
</dbReference>